<accession>A0A8D5GE69</accession>
<dbReference type="InterPro" id="IPR006035">
    <property type="entry name" value="Ureohydrolase"/>
</dbReference>
<dbReference type="GO" id="GO:0008783">
    <property type="term" value="F:agmatinase activity"/>
    <property type="evidence" value="ECO:0007669"/>
    <property type="project" value="TreeGrafter"/>
</dbReference>
<dbReference type="InterPro" id="IPR023696">
    <property type="entry name" value="Ureohydrolase_dom_sf"/>
</dbReference>
<dbReference type="AlphaFoldDB" id="A0A8D5GE69"/>
<dbReference type="PIRSF" id="PIRSF036979">
    <property type="entry name" value="Arginase"/>
    <property type="match status" value="1"/>
</dbReference>
<sequence>MDHGFAYVMTGGFLGVPFSTDGLANKAFGVAGISWDGSVTNRTGARFGPRGIRQASHMLCGDEHPFFDTTPVEDLVDLGDLLLPNTSLESMRAALIPQVASLLASQSVGQQMVWLGGDHSITLPLLRAYHAHYGQPLAVIHFDAHCDTWESHFGEPSGHGTWVYEAITEGLVIPEGFVQIGIRSSGERAAREYVNEQGGRIYTGRELRGRDGAALQDVIDEVRTRMAKLGNPPLYLTFDIDALDPAFAPGTGTPEPGGLTTAQAMTLLEAWYDLNWVGMDCTEVAPAYDHAELTTNAAANLIWTWLCGRMLAKSEGKTY</sequence>
<comment type="cofactor">
    <cofactor evidence="4">
        <name>Mn(2+)</name>
        <dbReference type="ChEBI" id="CHEBI:29035"/>
    </cofactor>
    <text evidence="4">Binds 2 manganese ions per subunit.</text>
</comment>
<dbReference type="GO" id="GO:0033389">
    <property type="term" value="P:putrescine biosynthetic process from arginine, via agmatine"/>
    <property type="evidence" value="ECO:0007669"/>
    <property type="project" value="TreeGrafter"/>
</dbReference>
<keyword evidence="7" id="KW-1185">Reference proteome</keyword>
<evidence type="ECO:0000313" key="7">
    <source>
        <dbReference type="Proteomes" id="UP000826722"/>
    </source>
</evidence>
<dbReference type="PANTHER" id="PTHR11358">
    <property type="entry name" value="ARGINASE/AGMATINASE"/>
    <property type="match status" value="1"/>
</dbReference>
<protein>
    <submittedName>
        <fullName evidence="6">Agmatinase</fullName>
    </submittedName>
</protein>
<evidence type="ECO:0000256" key="2">
    <source>
        <dbReference type="ARBA" id="ARBA00022723"/>
    </source>
</evidence>
<dbReference type="InterPro" id="IPR020855">
    <property type="entry name" value="Ureohydrolase_Mn_BS"/>
</dbReference>
<reference evidence="6" key="1">
    <citation type="journal article" date="2021" name="Arch. Microbiol.">
        <title>Methyloradius palustris gen. nov., sp. nov., a methanol-oxidizing bacterium isolated from snow.</title>
        <authorList>
            <person name="Miyadera T."/>
            <person name="Kojima H."/>
            <person name="Fukui M."/>
        </authorList>
    </citation>
    <scope>NUCLEOTIDE SEQUENCE</scope>
    <source>
        <strain evidence="6">Zm11</strain>
    </source>
</reference>
<dbReference type="PROSITE" id="PS01053">
    <property type="entry name" value="ARGINASE_1"/>
    <property type="match status" value="1"/>
</dbReference>
<dbReference type="NCBIfam" id="NF002564">
    <property type="entry name" value="PRK02190.1"/>
    <property type="match status" value="1"/>
</dbReference>
<dbReference type="Pfam" id="PF00491">
    <property type="entry name" value="Arginase"/>
    <property type="match status" value="1"/>
</dbReference>
<keyword evidence="3 5" id="KW-0378">Hydrolase</keyword>
<dbReference type="GO" id="GO:0046872">
    <property type="term" value="F:metal ion binding"/>
    <property type="evidence" value="ECO:0007669"/>
    <property type="project" value="UniProtKB-KW"/>
</dbReference>
<dbReference type="PANTHER" id="PTHR11358:SF26">
    <property type="entry name" value="GUANIDINO ACID HYDROLASE, MITOCHONDRIAL"/>
    <property type="match status" value="1"/>
</dbReference>
<comment type="similarity">
    <text evidence="1">Belongs to the arginase family. Agmatinase subfamily.</text>
</comment>
<dbReference type="KEGG" id="mpau:ZMTM_12730"/>
<feature type="binding site" evidence="4">
    <location>
        <position position="239"/>
    </location>
    <ligand>
        <name>Mn(2+)</name>
        <dbReference type="ChEBI" id="CHEBI:29035"/>
        <label>1</label>
    </ligand>
</feature>
<keyword evidence="2 4" id="KW-0479">Metal-binding</keyword>
<dbReference type="InterPro" id="IPR005925">
    <property type="entry name" value="Agmatinase-rel"/>
</dbReference>
<dbReference type="SUPFAM" id="SSF52768">
    <property type="entry name" value="Arginase/deacetylase"/>
    <property type="match status" value="1"/>
</dbReference>
<gene>
    <name evidence="6" type="primary">speB</name>
    <name evidence="6" type="ORF">ZMTM_12730</name>
</gene>
<feature type="binding site" evidence="4">
    <location>
        <position position="147"/>
    </location>
    <ligand>
        <name>Mn(2+)</name>
        <dbReference type="ChEBI" id="CHEBI:29035"/>
        <label>1</label>
    </ligand>
</feature>
<name>A0A8D5GE69_9PROT</name>
<dbReference type="Gene3D" id="3.40.800.10">
    <property type="entry name" value="Ureohydrolase domain"/>
    <property type="match status" value="1"/>
</dbReference>
<evidence type="ECO:0000256" key="4">
    <source>
        <dbReference type="PIRSR" id="PIRSR036979-1"/>
    </source>
</evidence>
<feature type="binding site" evidence="4">
    <location>
        <position position="119"/>
    </location>
    <ligand>
        <name>Mn(2+)</name>
        <dbReference type="ChEBI" id="CHEBI:29035"/>
        <label>1</label>
    </ligand>
</feature>
<feature type="binding site" evidence="4">
    <location>
        <position position="241"/>
    </location>
    <ligand>
        <name>Mn(2+)</name>
        <dbReference type="ChEBI" id="CHEBI:29035"/>
        <label>1</label>
    </ligand>
</feature>
<proteinExistence type="inferred from homology"/>
<dbReference type="EMBL" id="AP024110">
    <property type="protein sequence ID" value="BCM25014.1"/>
    <property type="molecule type" value="Genomic_DNA"/>
</dbReference>
<keyword evidence="4" id="KW-0464">Manganese</keyword>
<feature type="binding site" evidence="4">
    <location>
        <position position="145"/>
    </location>
    <ligand>
        <name>Mn(2+)</name>
        <dbReference type="ChEBI" id="CHEBI:29035"/>
        <label>1</label>
    </ligand>
</feature>
<dbReference type="NCBIfam" id="TIGR01230">
    <property type="entry name" value="agmatinase"/>
    <property type="match status" value="1"/>
</dbReference>
<dbReference type="Proteomes" id="UP000826722">
    <property type="component" value="Chromosome"/>
</dbReference>
<dbReference type="RefSeq" id="WP_221765485.1">
    <property type="nucleotide sequence ID" value="NZ_AP024110.1"/>
</dbReference>
<evidence type="ECO:0000256" key="5">
    <source>
        <dbReference type="RuleBase" id="RU003684"/>
    </source>
</evidence>
<organism evidence="6 7">
    <name type="scientific">Methyloradius palustris</name>
    <dbReference type="NCBI Taxonomy" id="2778876"/>
    <lineage>
        <taxon>Bacteria</taxon>
        <taxon>Pseudomonadati</taxon>
        <taxon>Pseudomonadota</taxon>
        <taxon>Betaproteobacteria</taxon>
        <taxon>Nitrosomonadales</taxon>
        <taxon>Methylophilaceae</taxon>
        <taxon>Methyloradius</taxon>
    </lineage>
</organism>
<evidence type="ECO:0000313" key="6">
    <source>
        <dbReference type="EMBL" id="BCM25014.1"/>
    </source>
</evidence>
<evidence type="ECO:0000256" key="1">
    <source>
        <dbReference type="ARBA" id="ARBA00009227"/>
    </source>
</evidence>
<dbReference type="PRINTS" id="PR00116">
    <property type="entry name" value="ARGINASE"/>
</dbReference>
<evidence type="ECO:0000256" key="3">
    <source>
        <dbReference type="ARBA" id="ARBA00022801"/>
    </source>
</evidence>
<feature type="binding site" evidence="4">
    <location>
        <position position="143"/>
    </location>
    <ligand>
        <name>Mn(2+)</name>
        <dbReference type="ChEBI" id="CHEBI:29035"/>
        <label>1</label>
    </ligand>
</feature>